<dbReference type="InterPro" id="IPR005333">
    <property type="entry name" value="Transcription_factor_TCP"/>
</dbReference>
<gene>
    <name evidence="8" type="ORF">SELMODRAFT_404061</name>
</gene>
<feature type="compositionally biased region" description="Basic and acidic residues" evidence="6">
    <location>
        <begin position="403"/>
        <end position="415"/>
    </location>
</feature>
<dbReference type="InterPro" id="IPR017887">
    <property type="entry name" value="TF_TCP_subgr"/>
</dbReference>
<feature type="region of interest" description="Disordered" evidence="6">
    <location>
        <begin position="1"/>
        <end position="56"/>
    </location>
</feature>
<feature type="region of interest" description="Disordered" evidence="6">
    <location>
        <begin position="303"/>
        <end position="326"/>
    </location>
</feature>
<proteinExistence type="predicted"/>
<feature type="domain" description="TCP" evidence="7">
    <location>
        <begin position="41"/>
        <end position="95"/>
    </location>
</feature>
<feature type="region of interest" description="Disordered" evidence="6">
    <location>
        <begin position="197"/>
        <end position="260"/>
    </location>
</feature>
<evidence type="ECO:0000256" key="3">
    <source>
        <dbReference type="ARBA" id="ARBA00023125"/>
    </source>
</evidence>
<dbReference type="EMBL" id="GL377567">
    <property type="protein sequence ID" value="EFJ36242.1"/>
    <property type="molecule type" value="Genomic_DNA"/>
</dbReference>
<dbReference type="Gramene" id="EFJ36242">
    <property type="protein sequence ID" value="EFJ36242"/>
    <property type="gene ID" value="SELMODRAFT_404061"/>
</dbReference>
<feature type="compositionally biased region" description="Low complexity" evidence="6">
    <location>
        <begin position="1"/>
        <end position="14"/>
    </location>
</feature>
<reference evidence="8 9" key="1">
    <citation type="journal article" date="2011" name="Science">
        <title>The Selaginella genome identifies genetic changes associated with the evolution of vascular plants.</title>
        <authorList>
            <person name="Banks J.A."/>
            <person name="Nishiyama T."/>
            <person name="Hasebe M."/>
            <person name="Bowman J.L."/>
            <person name="Gribskov M."/>
            <person name="dePamphilis C."/>
            <person name="Albert V.A."/>
            <person name="Aono N."/>
            <person name="Aoyama T."/>
            <person name="Ambrose B.A."/>
            <person name="Ashton N.W."/>
            <person name="Axtell M.J."/>
            <person name="Barker E."/>
            <person name="Barker M.S."/>
            <person name="Bennetzen J.L."/>
            <person name="Bonawitz N.D."/>
            <person name="Chapple C."/>
            <person name="Cheng C."/>
            <person name="Correa L.G."/>
            <person name="Dacre M."/>
            <person name="DeBarry J."/>
            <person name="Dreyer I."/>
            <person name="Elias M."/>
            <person name="Engstrom E.M."/>
            <person name="Estelle M."/>
            <person name="Feng L."/>
            <person name="Finet C."/>
            <person name="Floyd S.K."/>
            <person name="Frommer W.B."/>
            <person name="Fujita T."/>
            <person name="Gramzow L."/>
            <person name="Gutensohn M."/>
            <person name="Harholt J."/>
            <person name="Hattori M."/>
            <person name="Heyl A."/>
            <person name="Hirai T."/>
            <person name="Hiwatashi Y."/>
            <person name="Ishikawa M."/>
            <person name="Iwata M."/>
            <person name="Karol K.G."/>
            <person name="Koehler B."/>
            <person name="Kolukisaoglu U."/>
            <person name="Kubo M."/>
            <person name="Kurata T."/>
            <person name="Lalonde S."/>
            <person name="Li K."/>
            <person name="Li Y."/>
            <person name="Litt A."/>
            <person name="Lyons E."/>
            <person name="Manning G."/>
            <person name="Maruyama T."/>
            <person name="Michael T.P."/>
            <person name="Mikami K."/>
            <person name="Miyazaki S."/>
            <person name="Morinaga S."/>
            <person name="Murata T."/>
            <person name="Mueller-Roeber B."/>
            <person name="Nelson D.R."/>
            <person name="Obara M."/>
            <person name="Oguri Y."/>
            <person name="Olmstead R.G."/>
            <person name="Onodera N."/>
            <person name="Petersen B.L."/>
            <person name="Pils B."/>
            <person name="Prigge M."/>
            <person name="Rensing S.A."/>
            <person name="Riano-Pachon D.M."/>
            <person name="Roberts A.W."/>
            <person name="Sato Y."/>
            <person name="Scheller H.V."/>
            <person name="Schulz B."/>
            <person name="Schulz C."/>
            <person name="Shakirov E.V."/>
            <person name="Shibagaki N."/>
            <person name="Shinohara N."/>
            <person name="Shippen D.E."/>
            <person name="Soerensen I."/>
            <person name="Sotooka R."/>
            <person name="Sugimoto N."/>
            <person name="Sugita M."/>
            <person name="Sumikawa N."/>
            <person name="Tanurdzic M."/>
            <person name="Theissen G."/>
            <person name="Ulvskov P."/>
            <person name="Wakazuki S."/>
            <person name="Weng J.K."/>
            <person name="Willats W.W."/>
            <person name="Wipf D."/>
            <person name="Wolf P.G."/>
            <person name="Yang L."/>
            <person name="Zimmer A.D."/>
            <person name="Zhu Q."/>
            <person name="Mitros T."/>
            <person name="Hellsten U."/>
            <person name="Loque D."/>
            <person name="Otillar R."/>
            <person name="Salamov A."/>
            <person name="Schmutz J."/>
            <person name="Shapiro H."/>
            <person name="Lindquist E."/>
            <person name="Lucas S."/>
            <person name="Rokhsar D."/>
            <person name="Grigoriev I.V."/>
        </authorList>
    </citation>
    <scope>NUCLEOTIDE SEQUENCE [LARGE SCALE GENOMIC DNA]</scope>
</reference>
<feature type="compositionally biased region" description="Basic and acidic residues" evidence="6">
    <location>
        <begin position="239"/>
        <end position="248"/>
    </location>
</feature>
<dbReference type="AlphaFoldDB" id="D8QU57"/>
<feature type="compositionally biased region" description="Low complexity" evidence="6">
    <location>
        <begin position="303"/>
        <end position="324"/>
    </location>
</feature>
<keyword evidence="4" id="KW-0804">Transcription</keyword>
<feature type="region of interest" description="Disordered" evidence="6">
    <location>
        <begin position="376"/>
        <end position="415"/>
    </location>
</feature>
<dbReference type="Proteomes" id="UP000001514">
    <property type="component" value="Unassembled WGS sequence"/>
</dbReference>
<dbReference type="PANTHER" id="PTHR31072">
    <property type="entry name" value="TRANSCRIPTION FACTOR TCP4-RELATED"/>
    <property type="match status" value="1"/>
</dbReference>
<dbReference type="GO" id="GO:0005634">
    <property type="term" value="C:nucleus"/>
    <property type="evidence" value="ECO:0000318"/>
    <property type="project" value="GO_Central"/>
</dbReference>
<feature type="region of interest" description="Disordered" evidence="6">
    <location>
        <begin position="162"/>
        <end position="185"/>
    </location>
</feature>
<dbReference type="KEGG" id="smo:SELMODRAFT_404061"/>
<dbReference type="HOGENOM" id="CLU_025170_1_0_1"/>
<keyword evidence="2" id="KW-0805">Transcription regulation</keyword>
<evidence type="ECO:0000313" key="8">
    <source>
        <dbReference type="EMBL" id="EFJ36242.1"/>
    </source>
</evidence>
<evidence type="ECO:0000256" key="5">
    <source>
        <dbReference type="ARBA" id="ARBA00023242"/>
    </source>
</evidence>
<dbReference type="FunCoup" id="D8QU57">
    <property type="interactions" value="909"/>
</dbReference>
<dbReference type="Pfam" id="PF03634">
    <property type="entry name" value="TCP"/>
    <property type="match status" value="1"/>
</dbReference>
<organism evidence="9">
    <name type="scientific">Selaginella moellendorffii</name>
    <name type="common">Spikemoss</name>
    <dbReference type="NCBI Taxonomy" id="88036"/>
    <lineage>
        <taxon>Eukaryota</taxon>
        <taxon>Viridiplantae</taxon>
        <taxon>Streptophyta</taxon>
        <taxon>Embryophyta</taxon>
        <taxon>Tracheophyta</taxon>
        <taxon>Lycopodiopsida</taxon>
        <taxon>Selaginellales</taxon>
        <taxon>Selaginellaceae</taxon>
        <taxon>Selaginella</taxon>
    </lineage>
</organism>
<dbReference type="GO" id="GO:0043565">
    <property type="term" value="F:sequence-specific DNA binding"/>
    <property type="evidence" value="ECO:0000318"/>
    <property type="project" value="GO_Central"/>
</dbReference>
<comment type="subcellular location">
    <subcellularLocation>
        <location evidence="1">Nucleus</location>
    </subcellularLocation>
</comment>
<accession>D8QU57</accession>
<evidence type="ECO:0000259" key="7">
    <source>
        <dbReference type="PROSITE" id="PS51369"/>
    </source>
</evidence>
<dbReference type="PANTHER" id="PTHR31072:SF170">
    <property type="entry name" value="TRANSCRIPTION FACTOR TCP15-RELATED"/>
    <property type="match status" value="1"/>
</dbReference>
<dbReference type="InParanoid" id="D8QU57"/>
<dbReference type="eggNOG" id="ENOG502QR5H">
    <property type="taxonomic scope" value="Eukaryota"/>
</dbReference>
<evidence type="ECO:0000256" key="1">
    <source>
        <dbReference type="ARBA" id="ARBA00004123"/>
    </source>
</evidence>
<dbReference type="OrthoDB" id="1911901at2759"/>
<name>D8QU57_SELML</name>
<protein>
    <recommendedName>
        <fullName evidence="7">TCP domain-containing protein</fullName>
    </recommendedName>
</protein>
<feature type="region of interest" description="Disordered" evidence="6">
    <location>
        <begin position="121"/>
        <end position="145"/>
    </location>
</feature>
<keyword evidence="9" id="KW-1185">Reference proteome</keyword>
<feature type="compositionally biased region" description="Basic and acidic residues" evidence="6">
    <location>
        <begin position="40"/>
        <end position="52"/>
    </location>
</feature>
<feature type="compositionally biased region" description="Polar residues" evidence="6">
    <location>
        <begin position="125"/>
        <end position="141"/>
    </location>
</feature>
<keyword evidence="3" id="KW-0238">DNA-binding</keyword>
<evidence type="ECO:0000313" key="9">
    <source>
        <dbReference type="Proteomes" id="UP000001514"/>
    </source>
</evidence>
<evidence type="ECO:0000256" key="2">
    <source>
        <dbReference type="ARBA" id="ARBA00023015"/>
    </source>
</evidence>
<evidence type="ECO:0000256" key="4">
    <source>
        <dbReference type="ARBA" id="ARBA00023163"/>
    </source>
</evidence>
<sequence>MRAANSMDSSSTSSIQDPGGGAAPPAAPPPPKKPPPKRSSNKDRHTKVEGRGRRIRMPATCAARIFQLTRELGHKSDGETIEWLLRHSEQAIIAATGTGTIPALAMQSGGLLLRGKPHGMAGLSRSGSSTIEQVPRSSTAESRGMPLGYTAASGVYSPALPPPPAASSVERSGLSAPAGYDPTAHHHPLMAFQQLGPSSAEHESRPLDPDGEDGDDQGGRFGKRIRADIPSIPMLLGHQLKEDPDGGRRQGHIPSPQPGHIPALWNSPAIWMLPASEQQVWFPSPASSQMFIRAGGLDLPSSALSAMDSSNSNSNSSNPAMGSHNLHHHLLGHMNLSSMQQPSSSYVLSSMPASSSSIEHGHLGMLSALSAYTRNMTQQQEQQHQHHQDLGEHQGQHHHHQGRDHSNEDHSSHEQ</sequence>
<keyword evidence="5" id="KW-0539">Nucleus</keyword>
<feature type="compositionally biased region" description="Basic and acidic residues" evidence="6">
    <location>
        <begin position="383"/>
        <end position="395"/>
    </location>
</feature>
<dbReference type="GO" id="GO:0003700">
    <property type="term" value="F:DNA-binding transcription factor activity"/>
    <property type="evidence" value="ECO:0000318"/>
    <property type="project" value="GO_Central"/>
</dbReference>
<dbReference type="PROSITE" id="PS51369">
    <property type="entry name" value="TCP"/>
    <property type="match status" value="1"/>
</dbReference>
<evidence type="ECO:0000256" key="6">
    <source>
        <dbReference type="SAM" id="MobiDB-lite"/>
    </source>
</evidence>